<dbReference type="Proteomes" id="UP000048949">
    <property type="component" value="Unassembled WGS sequence"/>
</dbReference>
<organism evidence="1 2">
    <name type="scientific">Nereida ignava</name>
    <dbReference type="NCBI Taxonomy" id="282199"/>
    <lineage>
        <taxon>Bacteria</taxon>
        <taxon>Pseudomonadati</taxon>
        <taxon>Pseudomonadota</taxon>
        <taxon>Alphaproteobacteria</taxon>
        <taxon>Rhodobacterales</taxon>
        <taxon>Roseobacteraceae</taxon>
        <taxon>Nereida</taxon>
    </lineage>
</organism>
<dbReference type="EMBL" id="CVQV01000045">
    <property type="protein sequence ID" value="CRK76801.1"/>
    <property type="molecule type" value="Genomic_DNA"/>
</dbReference>
<dbReference type="RefSeq" id="WP_048600184.1">
    <property type="nucleotide sequence ID" value="NZ_CVPC01000045.1"/>
</dbReference>
<evidence type="ECO:0000313" key="1">
    <source>
        <dbReference type="EMBL" id="CRK76801.1"/>
    </source>
</evidence>
<proteinExistence type="predicted"/>
<keyword evidence="2" id="KW-1185">Reference proteome</keyword>
<evidence type="ECO:0000313" key="2">
    <source>
        <dbReference type="Proteomes" id="UP000048949"/>
    </source>
</evidence>
<accession>A0A0U1NPY8</accession>
<dbReference type="STRING" id="282199.GCA_001049735_02868"/>
<protein>
    <submittedName>
        <fullName evidence="1">Uncharacterized protein</fullName>
    </submittedName>
</protein>
<reference evidence="1 2" key="1">
    <citation type="submission" date="2015-04" db="EMBL/GenBank/DDBJ databases">
        <authorList>
            <person name="Syromyatnikov M.Y."/>
            <person name="Popov V.N."/>
        </authorList>
    </citation>
    <scope>NUCLEOTIDE SEQUENCE [LARGE SCALE GENOMIC DNA]</scope>
    <source>
        <strain evidence="1 2">CECT 5292</strain>
    </source>
</reference>
<sequence length="128" mass="14470">MIDDDVADLLEASGLAVLWRSQAPFYAAELQVLRAVDCCLREETACFGDMEDRVEHMLADTVSVATSEMSDGERNAFFPIWDQLEEHVQLYVLNGYNELPPMKCGPEDCTMRKRRKVAITHSGRSDLN</sequence>
<dbReference type="OrthoDB" id="7869164at2"/>
<name>A0A0U1NPY8_9RHOB</name>
<dbReference type="AlphaFoldDB" id="A0A0U1NPY8"/>
<gene>
    <name evidence="1" type="ORF">NIG5292_02869</name>
</gene>